<dbReference type="Gene3D" id="3.90.190.10">
    <property type="entry name" value="Protein tyrosine phosphatase superfamily"/>
    <property type="match status" value="1"/>
</dbReference>
<dbReference type="AlphaFoldDB" id="A0A9D1F2K6"/>
<evidence type="ECO:0000313" key="2">
    <source>
        <dbReference type="Proteomes" id="UP000823927"/>
    </source>
</evidence>
<accession>A0A9D1F2K6</accession>
<reference evidence="1" key="2">
    <citation type="journal article" date="2021" name="PeerJ">
        <title>Extensive microbial diversity within the chicken gut microbiome revealed by metagenomics and culture.</title>
        <authorList>
            <person name="Gilroy R."/>
            <person name="Ravi A."/>
            <person name="Getino M."/>
            <person name="Pursley I."/>
            <person name="Horton D.L."/>
            <person name="Alikhan N.F."/>
            <person name="Baker D."/>
            <person name="Gharbi K."/>
            <person name="Hall N."/>
            <person name="Watson M."/>
            <person name="Adriaenssens E.M."/>
            <person name="Foster-Nyarko E."/>
            <person name="Jarju S."/>
            <person name="Secka A."/>
            <person name="Antonio M."/>
            <person name="Oren A."/>
            <person name="Chaudhuri R.R."/>
            <person name="La Ragione R."/>
            <person name="Hildebrand F."/>
            <person name="Pallen M.J."/>
        </authorList>
    </citation>
    <scope>NUCLEOTIDE SEQUENCE</scope>
    <source>
        <strain evidence="1">CHK178-757</strain>
    </source>
</reference>
<comment type="caution">
    <text evidence="1">The sequence shown here is derived from an EMBL/GenBank/DDBJ whole genome shotgun (WGS) entry which is preliminary data.</text>
</comment>
<dbReference type="InterPro" id="IPR029021">
    <property type="entry name" value="Prot-tyrosine_phosphatase-like"/>
</dbReference>
<reference evidence="1" key="1">
    <citation type="submission" date="2020-10" db="EMBL/GenBank/DDBJ databases">
        <authorList>
            <person name="Gilroy R."/>
        </authorList>
    </citation>
    <scope>NUCLEOTIDE SEQUENCE</scope>
    <source>
        <strain evidence="1">CHK178-757</strain>
    </source>
</reference>
<protein>
    <submittedName>
        <fullName evidence="1">Tyrosine-protein phosphatase</fullName>
    </submittedName>
</protein>
<evidence type="ECO:0000313" key="1">
    <source>
        <dbReference type="EMBL" id="HIS46104.1"/>
    </source>
</evidence>
<dbReference type="InterPro" id="IPR026893">
    <property type="entry name" value="Tyr/Ser_Pase_IphP-type"/>
</dbReference>
<dbReference type="Proteomes" id="UP000823927">
    <property type="component" value="Unassembled WGS sequence"/>
</dbReference>
<proteinExistence type="predicted"/>
<name>A0A9D1F2K6_9FIRM</name>
<dbReference type="SUPFAM" id="SSF52799">
    <property type="entry name" value="(Phosphotyrosine protein) phosphatases II"/>
    <property type="match status" value="1"/>
</dbReference>
<sequence>MGTSLVLYALGVDKDTIFQDYLMTNEFTKASVQAELAAVKEPELVPSLEEGFGVTRQKRERLREMYLEG</sequence>
<gene>
    <name evidence="1" type="ORF">IAB46_00845</name>
</gene>
<organism evidence="1 2">
    <name type="scientific">Candidatus Scybalocola faecigallinarum</name>
    <dbReference type="NCBI Taxonomy" id="2840941"/>
    <lineage>
        <taxon>Bacteria</taxon>
        <taxon>Bacillati</taxon>
        <taxon>Bacillota</taxon>
        <taxon>Clostridia</taxon>
        <taxon>Lachnospirales</taxon>
        <taxon>Lachnospiraceae</taxon>
        <taxon>Lachnospiraceae incertae sedis</taxon>
        <taxon>Candidatus Scybalocola (ex Gilroy et al. 2021)</taxon>
    </lineage>
</organism>
<dbReference type="GO" id="GO:0004721">
    <property type="term" value="F:phosphoprotein phosphatase activity"/>
    <property type="evidence" value="ECO:0007669"/>
    <property type="project" value="InterPro"/>
</dbReference>
<dbReference type="Pfam" id="PF13350">
    <property type="entry name" value="Y_phosphatase3"/>
    <property type="match status" value="1"/>
</dbReference>
<dbReference type="EMBL" id="DVIT01000004">
    <property type="protein sequence ID" value="HIS46104.1"/>
    <property type="molecule type" value="Genomic_DNA"/>
</dbReference>